<organism evidence="1 2">
    <name type="scientific">Streptomyces paludis</name>
    <dbReference type="NCBI Taxonomy" id="2282738"/>
    <lineage>
        <taxon>Bacteria</taxon>
        <taxon>Bacillati</taxon>
        <taxon>Actinomycetota</taxon>
        <taxon>Actinomycetes</taxon>
        <taxon>Kitasatosporales</taxon>
        <taxon>Streptomycetaceae</taxon>
        <taxon>Streptomyces</taxon>
    </lineage>
</organism>
<reference evidence="2" key="1">
    <citation type="submission" date="2018-07" db="EMBL/GenBank/DDBJ databases">
        <authorList>
            <person name="Zhao J."/>
        </authorList>
    </citation>
    <scope>NUCLEOTIDE SEQUENCE [LARGE SCALE GENOMIC DNA]</scope>
    <source>
        <strain evidence="2">GSSD-12</strain>
    </source>
</reference>
<dbReference type="RefSeq" id="WP_114659592.1">
    <property type="nucleotide sequence ID" value="NZ_CP031194.1"/>
</dbReference>
<keyword evidence="2" id="KW-1185">Reference proteome</keyword>
<dbReference type="OrthoDB" id="3538879at2"/>
<sequence>MPPGTHIQSAVSPMLVRLAGERATGALLRDQGTLYLTDGRVVHAESPVAPGMDVLLTAGGRLPRGGWEEAVDRAGTRREVGRYLVDSGRLHNGELEIAHLGALFDAAFFALAPGSGPTRFRYGVAHWMGPVRPVSATAVERETVRRRELLDHVWPYAAVDTAPLVAREPAPGQTVTRRQRALLALADGVRTPVAIAWALGRPAFHTLLDVRRLAAAGLVETPDDPVPTAPATLPPWVATVSGDPDITLLRRLRDALEASL</sequence>
<gene>
    <name evidence="1" type="ORF">DVK44_11515</name>
</gene>
<dbReference type="AlphaFoldDB" id="A0A345HNF4"/>
<dbReference type="KEGG" id="spad:DVK44_11515"/>
<evidence type="ECO:0000313" key="1">
    <source>
        <dbReference type="EMBL" id="AXG78228.1"/>
    </source>
</evidence>
<dbReference type="Proteomes" id="UP000253868">
    <property type="component" value="Chromosome"/>
</dbReference>
<name>A0A345HNF4_9ACTN</name>
<evidence type="ECO:0000313" key="2">
    <source>
        <dbReference type="Proteomes" id="UP000253868"/>
    </source>
</evidence>
<dbReference type="EMBL" id="CP031194">
    <property type="protein sequence ID" value="AXG78228.1"/>
    <property type="molecule type" value="Genomic_DNA"/>
</dbReference>
<accession>A0A345HNF4</accession>
<protein>
    <submittedName>
        <fullName evidence="1">Transcriptional regulator</fullName>
    </submittedName>
</protein>
<proteinExistence type="predicted"/>